<name>A0A7C9P2C2_9PROT</name>
<evidence type="ECO:0000313" key="1">
    <source>
        <dbReference type="EMBL" id="NDP46866.1"/>
    </source>
</evidence>
<evidence type="ECO:0000313" key="2">
    <source>
        <dbReference type="Proteomes" id="UP000483432"/>
    </source>
</evidence>
<protein>
    <submittedName>
        <fullName evidence="1">Uncharacterized protein</fullName>
    </submittedName>
</protein>
<reference evidence="1 2" key="1">
    <citation type="submission" date="2019-09" db="EMBL/GenBank/DDBJ databases">
        <title>H2 Metabolism Revealed by Metagenomic Analysis in Subglacial Sediment of East Antarctica.</title>
        <authorList>
            <person name="Yang Z."/>
            <person name="Zhang Y."/>
            <person name="Lv Y."/>
            <person name="Yan W."/>
            <person name="Xiao X."/>
            <person name="Sun B."/>
            <person name="Ma H."/>
        </authorList>
    </citation>
    <scope>NUCLEOTIDE SEQUENCE [LARGE SCALE GENOMIC DNA]</scope>
    <source>
        <strain evidence="1">Bin2_2</strain>
    </source>
</reference>
<comment type="caution">
    <text evidence="1">The sequence shown here is derived from an EMBL/GenBank/DDBJ whole genome shotgun (WGS) entry which is preliminary data.</text>
</comment>
<dbReference type="Proteomes" id="UP000483432">
    <property type="component" value="Unassembled WGS sequence"/>
</dbReference>
<proteinExistence type="predicted"/>
<gene>
    <name evidence="1" type="ORF">GZ085_00475</name>
</gene>
<accession>A0A7C9P2C2</accession>
<dbReference type="EMBL" id="JAAFGW010000003">
    <property type="protein sequence ID" value="NDP46866.1"/>
    <property type="molecule type" value="Genomic_DNA"/>
</dbReference>
<dbReference type="AlphaFoldDB" id="A0A7C9P2C2"/>
<sequence length="168" mass="17975">MKALGWLMVIGLIAWGVISAQSNSVGSNGGKTAAVAFTEPPQALPLSGPMGIENPGVAPLTITTRNDGYNYFVKVAHPGTTQSVSEFFIRSGESVVTQVPLGTYELKYASGKTWYGPVHMFGPETSYSKADTQFDFVDNGYQVSGYTVELYTQANGNLRMSGISANQF</sequence>
<organism evidence="1 2">
    <name type="scientific">Sulfuriferula multivorans</name>
    <dbReference type="NCBI Taxonomy" id="1559896"/>
    <lineage>
        <taxon>Bacteria</taxon>
        <taxon>Pseudomonadati</taxon>
        <taxon>Pseudomonadota</taxon>
        <taxon>Betaproteobacteria</taxon>
        <taxon>Nitrosomonadales</taxon>
        <taxon>Sulfuricellaceae</taxon>
        <taxon>Sulfuriferula</taxon>
    </lineage>
</organism>